<dbReference type="EMBL" id="BK014999">
    <property type="protein sequence ID" value="DAD86438.1"/>
    <property type="molecule type" value="Genomic_DNA"/>
</dbReference>
<reference evidence="2" key="1">
    <citation type="journal article" date="2021" name="Proc. Natl. Acad. Sci. U.S.A.">
        <title>A Catalog of Tens of Thousands of Viruses from Human Metagenomes Reveals Hidden Associations with Chronic Diseases.</title>
        <authorList>
            <person name="Tisza M.J."/>
            <person name="Buck C.B."/>
        </authorList>
    </citation>
    <scope>NUCLEOTIDE SEQUENCE</scope>
    <source>
        <strain evidence="2">CtsBB38</strain>
    </source>
</reference>
<keyword evidence="1" id="KW-0472">Membrane</keyword>
<name>A0A8S5MVQ8_9CAUD</name>
<keyword evidence="1" id="KW-0812">Transmembrane</keyword>
<proteinExistence type="predicted"/>
<feature type="transmembrane region" description="Helical" evidence="1">
    <location>
        <begin position="12"/>
        <end position="28"/>
    </location>
</feature>
<keyword evidence="1" id="KW-1133">Transmembrane helix</keyword>
<protein>
    <submittedName>
        <fullName evidence="2">Uncharacterized protein</fullName>
    </submittedName>
</protein>
<evidence type="ECO:0000313" key="2">
    <source>
        <dbReference type="EMBL" id="DAD86438.1"/>
    </source>
</evidence>
<evidence type="ECO:0000256" key="1">
    <source>
        <dbReference type="SAM" id="Phobius"/>
    </source>
</evidence>
<organism evidence="2">
    <name type="scientific">Siphoviridae sp. ctsBB38</name>
    <dbReference type="NCBI Taxonomy" id="2826482"/>
    <lineage>
        <taxon>Viruses</taxon>
        <taxon>Duplodnaviria</taxon>
        <taxon>Heunggongvirae</taxon>
        <taxon>Uroviricota</taxon>
        <taxon>Caudoviricetes</taxon>
    </lineage>
</organism>
<sequence length="29" mass="3372">MLHNKLPTGDLLVNFTFSFTSLLIFIIYI</sequence>
<accession>A0A8S5MVQ8</accession>